<evidence type="ECO:0000313" key="2">
    <source>
        <dbReference type="Proteomes" id="UP000230340"/>
    </source>
</evidence>
<sequence>MIANLQSPWWTSILDNSLSNEQIAAEIRNADPEQRLLSYTYAATLELALMRLTSEQLPDPESLSATCPASDTDEWYRVLGHYGFTLNIGPHSATVTRGAGEEYVFLLGLHLILSLRELQPEKTERWKTWSLRSSKHWAISSTWLK</sequence>
<dbReference type="EMBL" id="PEYT01000017">
    <property type="protein sequence ID" value="PIS23073.1"/>
    <property type="molecule type" value="Genomic_DNA"/>
</dbReference>
<organism evidence="1 2">
    <name type="scientific">candidate division WWE3 bacterium CG08_land_8_20_14_0_20_40_13</name>
    <dbReference type="NCBI Taxonomy" id="1975084"/>
    <lineage>
        <taxon>Bacteria</taxon>
        <taxon>Katanobacteria</taxon>
    </lineage>
</organism>
<comment type="caution">
    <text evidence="1">The sequence shown here is derived from an EMBL/GenBank/DDBJ whole genome shotgun (WGS) entry which is preliminary data.</text>
</comment>
<accession>A0A2H0XDS7</accession>
<reference evidence="2" key="1">
    <citation type="submission" date="2017-09" db="EMBL/GenBank/DDBJ databases">
        <title>Depth-based differentiation of microbial function through sediment-hosted aquifers and enrichment of novel symbionts in the deep terrestrial subsurface.</title>
        <authorList>
            <person name="Probst A.J."/>
            <person name="Ladd B."/>
            <person name="Jarett J.K."/>
            <person name="Geller-Mcgrath D.E."/>
            <person name="Sieber C.M.K."/>
            <person name="Emerson J.B."/>
            <person name="Anantharaman K."/>
            <person name="Thomas B.C."/>
            <person name="Malmstrom R."/>
            <person name="Stieglmeier M."/>
            <person name="Klingl A."/>
            <person name="Woyke T."/>
            <person name="Ryan C.M."/>
            <person name="Banfield J.F."/>
        </authorList>
    </citation>
    <scope>NUCLEOTIDE SEQUENCE [LARGE SCALE GENOMIC DNA]</scope>
</reference>
<gene>
    <name evidence="1" type="ORF">COT49_02035</name>
</gene>
<dbReference type="Proteomes" id="UP000230340">
    <property type="component" value="Unassembled WGS sequence"/>
</dbReference>
<protein>
    <submittedName>
        <fullName evidence="1">Uncharacterized protein</fullName>
    </submittedName>
</protein>
<name>A0A2H0XDS7_UNCKA</name>
<proteinExistence type="predicted"/>
<evidence type="ECO:0000313" key="1">
    <source>
        <dbReference type="EMBL" id="PIS23073.1"/>
    </source>
</evidence>
<dbReference type="AlphaFoldDB" id="A0A2H0XDS7"/>